<feature type="transmembrane region" description="Helical" evidence="8">
    <location>
        <begin position="65"/>
        <end position="90"/>
    </location>
</feature>
<proteinExistence type="inferred from homology"/>
<evidence type="ECO:0000256" key="8">
    <source>
        <dbReference type="SAM" id="Phobius"/>
    </source>
</evidence>
<keyword evidence="5 8" id="KW-0812">Transmembrane</keyword>
<evidence type="ECO:0000313" key="10">
    <source>
        <dbReference type="Proteomes" id="UP000294289"/>
    </source>
</evidence>
<dbReference type="Pfam" id="PF01594">
    <property type="entry name" value="AI-2E_transport"/>
    <property type="match status" value="1"/>
</dbReference>
<evidence type="ECO:0000313" key="9">
    <source>
        <dbReference type="EMBL" id="VFP88285.1"/>
    </source>
</evidence>
<protein>
    <submittedName>
        <fullName evidence="9">Transport protein YdiK, partial</fullName>
    </submittedName>
</protein>
<feature type="transmembrane region" description="Helical" evidence="8">
    <location>
        <begin position="276"/>
        <end position="295"/>
    </location>
</feature>
<evidence type="ECO:0000256" key="6">
    <source>
        <dbReference type="ARBA" id="ARBA00022989"/>
    </source>
</evidence>
<dbReference type="Proteomes" id="UP000294289">
    <property type="component" value="Chromosome"/>
</dbReference>
<gene>
    <name evidence="9" type="primary">ydiK</name>
    <name evidence="9" type="ORF">ERCIPICE3303_406</name>
</gene>
<evidence type="ECO:0000256" key="1">
    <source>
        <dbReference type="ARBA" id="ARBA00004651"/>
    </source>
</evidence>
<sequence length="355" mass="39794">MKKINNNCDWFENIFLLLFICLMIGICLWILQPFLVGFTWASIVVIATWPFMIKIQRFLYGKRSLAVITMTLLLILIFIIPLVLLVNSLIENTGIAINWLNHRHIQFPQLLFLKNSPLVGKKLYIIYHYLIDGGSAILINQIQPYIGRTTSFVFTQAGHLGKFVIDLGLMLLFIIPLYWHGEKISQGIRHLIFRLAYHRGDKTVMFSVQAIRAVALGVVVTALIQGILGGIGLSISGIPFSSMLTILMILSCLIQLGPLIILVPAVIWLYCIDDTTGGTILLIWSCLVGIVDNTLRPFLIKKRADLPITLIFFGIIGGLLSFGVIGLFIGPVVLAISYRFVCSWVEEIPSPPPYR</sequence>
<keyword evidence="6 8" id="KW-1133">Transmembrane helix</keyword>
<dbReference type="InterPro" id="IPR002549">
    <property type="entry name" value="AI-2E-like"/>
</dbReference>
<keyword evidence="3" id="KW-0813">Transport</keyword>
<organism evidence="9 10">
    <name type="scientific">Candidatus Erwinia haradaeae</name>
    <dbReference type="NCBI Taxonomy" id="1922217"/>
    <lineage>
        <taxon>Bacteria</taxon>
        <taxon>Pseudomonadati</taxon>
        <taxon>Pseudomonadota</taxon>
        <taxon>Gammaproteobacteria</taxon>
        <taxon>Enterobacterales</taxon>
        <taxon>Erwiniaceae</taxon>
        <taxon>Erwinia</taxon>
    </lineage>
</organism>
<dbReference type="PANTHER" id="PTHR21716">
    <property type="entry name" value="TRANSMEMBRANE PROTEIN"/>
    <property type="match status" value="1"/>
</dbReference>
<reference evidence="9 10" key="1">
    <citation type="submission" date="2019-02" db="EMBL/GenBank/DDBJ databases">
        <authorList>
            <person name="Manzano-Marin A."/>
            <person name="Manzano-Marin A."/>
        </authorList>
    </citation>
    <scope>NUCLEOTIDE SEQUENCE [LARGE SCALE GENOMIC DNA]</scope>
    <source>
        <strain evidence="9 10">ErCipiceae</strain>
    </source>
</reference>
<comment type="subcellular location">
    <subcellularLocation>
        <location evidence="1">Cell membrane</location>
        <topology evidence="1">Multi-pass membrane protein</topology>
    </subcellularLocation>
</comment>
<evidence type="ECO:0000256" key="3">
    <source>
        <dbReference type="ARBA" id="ARBA00022448"/>
    </source>
</evidence>
<dbReference type="GO" id="GO:0005886">
    <property type="term" value="C:plasma membrane"/>
    <property type="evidence" value="ECO:0007669"/>
    <property type="project" value="UniProtKB-SubCell"/>
</dbReference>
<dbReference type="NCBIfam" id="NF008216">
    <property type="entry name" value="PRK10983.1"/>
    <property type="match status" value="1"/>
</dbReference>
<feature type="transmembrane region" description="Helical" evidence="8">
    <location>
        <begin position="124"/>
        <end position="142"/>
    </location>
</feature>
<feature type="transmembrane region" description="Helical" evidence="8">
    <location>
        <begin position="210"/>
        <end position="235"/>
    </location>
</feature>
<feature type="transmembrane region" description="Helical" evidence="8">
    <location>
        <begin position="247"/>
        <end position="270"/>
    </location>
</feature>
<feature type="transmembrane region" description="Helical" evidence="8">
    <location>
        <begin position="37"/>
        <end position="53"/>
    </location>
</feature>
<evidence type="ECO:0000256" key="4">
    <source>
        <dbReference type="ARBA" id="ARBA00022475"/>
    </source>
</evidence>
<evidence type="ECO:0000256" key="7">
    <source>
        <dbReference type="ARBA" id="ARBA00023136"/>
    </source>
</evidence>
<evidence type="ECO:0000256" key="5">
    <source>
        <dbReference type="ARBA" id="ARBA00022692"/>
    </source>
</evidence>
<accession>A0A803FTT2</accession>
<dbReference type="RefSeq" id="WP_157991057.1">
    <property type="nucleotide sequence ID" value="NZ_LR217737.1"/>
</dbReference>
<comment type="similarity">
    <text evidence="2">Belongs to the autoinducer-2 exporter (AI-2E) (TC 2.A.86) family.</text>
</comment>
<keyword evidence="7 8" id="KW-0472">Membrane</keyword>
<feature type="transmembrane region" description="Helical" evidence="8">
    <location>
        <begin position="12"/>
        <end position="31"/>
    </location>
</feature>
<name>A0A803FTT2_9GAMM</name>
<keyword evidence="4" id="KW-1003">Cell membrane</keyword>
<dbReference type="AlphaFoldDB" id="A0A803FTT2"/>
<dbReference type="OrthoDB" id="5298283at2"/>
<feature type="transmembrane region" description="Helical" evidence="8">
    <location>
        <begin position="163"/>
        <end position="181"/>
    </location>
</feature>
<feature type="transmembrane region" description="Helical" evidence="8">
    <location>
        <begin position="307"/>
        <end position="329"/>
    </location>
</feature>
<evidence type="ECO:0000256" key="2">
    <source>
        <dbReference type="ARBA" id="ARBA00009773"/>
    </source>
</evidence>
<dbReference type="EMBL" id="LR217737">
    <property type="protein sequence ID" value="VFP88285.1"/>
    <property type="molecule type" value="Genomic_DNA"/>
</dbReference>
<dbReference type="PANTHER" id="PTHR21716:SF67">
    <property type="entry name" value="TRANSPORT PROTEIN YDIK-RELATED"/>
    <property type="match status" value="1"/>
</dbReference>